<dbReference type="Gene3D" id="1.10.630.10">
    <property type="entry name" value="Cytochrome P450"/>
    <property type="match status" value="1"/>
</dbReference>
<dbReference type="RefSeq" id="WP_195004215.1">
    <property type="nucleotide sequence ID" value="NZ_JADLQN010000005.1"/>
</dbReference>
<evidence type="ECO:0000313" key="7">
    <source>
        <dbReference type="EMBL" id="MBF6357367.1"/>
    </source>
</evidence>
<comment type="similarity">
    <text evidence="1">Belongs to the cytochrome P450 family.</text>
</comment>
<keyword evidence="3" id="KW-0479">Metal-binding</keyword>
<keyword evidence="8" id="KW-1185">Reference proteome</keyword>
<gene>
    <name evidence="7" type="ORF">IU449_22940</name>
</gene>
<keyword evidence="6" id="KW-0503">Monooxygenase</keyword>
<keyword evidence="5" id="KW-0408">Iron</keyword>
<name>A0ABS0DFW5_9NOCA</name>
<evidence type="ECO:0000256" key="6">
    <source>
        <dbReference type="ARBA" id="ARBA00023033"/>
    </source>
</evidence>
<evidence type="ECO:0000256" key="1">
    <source>
        <dbReference type="ARBA" id="ARBA00010617"/>
    </source>
</evidence>
<evidence type="ECO:0000313" key="8">
    <source>
        <dbReference type="Proteomes" id="UP000707731"/>
    </source>
</evidence>
<evidence type="ECO:0000256" key="2">
    <source>
        <dbReference type="ARBA" id="ARBA00022617"/>
    </source>
</evidence>
<dbReference type="InterPro" id="IPR036396">
    <property type="entry name" value="Cyt_P450_sf"/>
</dbReference>
<dbReference type="SUPFAM" id="SSF48264">
    <property type="entry name" value="Cytochrome P450"/>
    <property type="match status" value="1"/>
</dbReference>
<dbReference type="InterPro" id="IPR002397">
    <property type="entry name" value="Cyt_P450_B"/>
</dbReference>
<evidence type="ECO:0000256" key="3">
    <source>
        <dbReference type="ARBA" id="ARBA00022723"/>
    </source>
</evidence>
<evidence type="ECO:0000256" key="4">
    <source>
        <dbReference type="ARBA" id="ARBA00023002"/>
    </source>
</evidence>
<evidence type="ECO:0000256" key="5">
    <source>
        <dbReference type="ARBA" id="ARBA00023004"/>
    </source>
</evidence>
<protein>
    <submittedName>
        <fullName evidence="7">Cytochrome P450</fullName>
    </submittedName>
</protein>
<dbReference type="PANTHER" id="PTHR46696">
    <property type="entry name" value="P450, PUTATIVE (EUROFUNG)-RELATED"/>
    <property type="match status" value="1"/>
</dbReference>
<organism evidence="7 8">
    <name type="scientific">Nocardia higoensis</name>
    <dbReference type="NCBI Taxonomy" id="228599"/>
    <lineage>
        <taxon>Bacteria</taxon>
        <taxon>Bacillati</taxon>
        <taxon>Actinomycetota</taxon>
        <taxon>Actinomycetes</taxon>
        <taxon>Mycobacteriales</taxon>
        <taxon>Nocardiaceae</taxon>
        <taxon>Nocardia</taxon>
    </lineage>
</organism>
<proteinExistence type="inferred from homology"/>
<keyword evidence="2" id="KW-0349">Heme</keyword>
<dbReference type="CDD" id="cd20623">
    <property type="entry name" value="CYP_unk"/>
    <property type="match status" value="1"/>
</dbReference>
<accession>A0ABS0DFW5</accession>
<dbReference type="Proteomes" id="UP000707731">
    <property type="component" value="Unassembled WGS sequence"/>
</dbReference>
<reference evidence="7 8" key="1">
    <citation type="submission" date="2020-10" db="EMBL/GenBank/DDBJ databases">
        <title>Identification of Nocardia species via Next-generation sequencing and recognition of intraspecies genetic diversity.</title>
        <authorList>
            <person name="Li P."/>
            <person name="Li P."/>
            <person name="Lu B."/>
        </authorList>
    </citation>
    <scope>NUCLEOTIDE SEQUENCE [LARGE SCALE GENOMIC DNA]</scope>
    <source>
        <strain evidence="7 8">BJ06-0143</strain>
    </source>
</reference>
<dbReference type="PANTHER" id="PTHR46696:SF1">
    <property type="entry name" value="CYTOCHROME P450 YJIB-RELATED"/>
    <property type="match status" value="1"/>
</dbReference>
<keyword evidence="4" id="KW-0560">Oxidoreductase</keyword>
<sequence>MNSAEQATAWSGCPAHPGAVPLDGPEFLSDPYGLYARVRRECGPVVPVELYGGFPAWLVIGYRELHQVTSDSELFNRKSDSWNQWPNVPEDWPLRPMVGMPVPSIYYTVGAEHRRHSEMVEAALDGVDPFALRRTVEDIADRLIDSFCGRGRADLVAEYAEPLPLLALASTLGFAAEDGSLLAWTMRALSMGGADAQAAHVRFYELMARLLAQAKTRGGDDIVTRMLNYPAPFTDEEYIHNLMAITAAGYLPTSDWLVNSVRLMLVDDRFAAALGGGRHSIGQAMNEVLWEEAPTQILAGRWATRDTRLGNQVIRAGDMLLLGLGAANSDPHVRQQLGDGPEPAQAGNSAHFAFSHGEFRCPFPAQQIAEVISRTGIEVLLDRLPDIDLAVPEHELVRKPNPWLRGLSSVPVRYTPVPVVGGF</sequence>
<comment type="caution">
    <text evidence="7">The sequence shown here is derived from an EMBL/GenBank/DDBJ whole genome shotgun (WGS) entry which is preliminary data.</text>
</comment>
<dbReference type="PRINTS" id="PR00359">
    <property type="entry name" value="BP450"/>
</dbReference>
<dbReference type="EMBL" id="JADLQN010000005">
    <property type="protein sequence ID" value="MBF6357367.1"/>
    <property type="molecule type" value="Genomic_DNA"/>
</dbReference>